<dbReference type="CDD" id="cd22119">
    <property type="entry name" value="F-box_FBXL6"/>
    <property type="match status" value="1"/>
</dbReference>
<keyword evidence="5" id="KW-1185">Reference proteome</keyword>
<keyword evidence="1" id="KW-0833">Ubl conjugation pathway</keyword>
<dbReference type="Proteomes" id="UP000001593">
    <property type="component" value="Unassembled WGS sequence"/>
</dbReference>
<evidence type="ECO:0000259" key="3">
    <source>
        <dbReference type="Pfam" id="PF12937"/>
    </source>
</evidence>
<dbReference type="Gene3D" id="3.80.10.10">
    <property type="entry name" value="Ribonuclease Inhibitor"/>
    <property type="match status" value="2"/>
</dbReference>
<sequence>MPPKQRIASSKGILGVPRRAKDQILIFSRHAEELPSSDESDDGDYSPKDYTAETLARQKQQQHITNKTNQQSKRKQKNVDVADLDDESFLGFIGEKSNKKHKTIERKNAEKGDGHDNVSVNTAWSDAIPTEVLLLIFHYCVSTQGAMPLLGRLARVCRRWNAVCREPSLWRKLDLSHFGKYTISGDSLIQKLCGRGVMSGVEELLLDGWVRLTDKGVEMLVKQCSSLKTLSLSNCEKVTYKSAVMIAGCCQQLRSIDLSSTKVDQRGIKALLIGLKNVIEEILLRYCKNIKGPIGMNLLQDDKYPKLTLLDLSGNFVRNFHIEKLQVACPRLKQLQLGNMCLQTATAKLVQKESSKGFPDLEFFSIASSGQTAVLINDDFVHRMLSSSNHLKVLDLRGCSRITATAIDTLCASSLESLYLGSTDASLVLVQTAMTKWCTSLRALDLSGNTAVNDDCLSLFSWLECDELTSLDLSTTAVTCSGLRPILAKYLHTIPRSVSREFGVNSLTHGCVSQNSIQSAINNLVSRNVFLGCPKLNELNLTSCRGIDRGFKQKHIGHGNLKRLLGNIMSNQKQG</sequence>
<dbReference type="InParanoid" id="A7RMT8"/>
<name>A7RMT8_NEMVE</name>
<dbReference type="InterPro" id="IPR032675">
    <property type="entry name" value="LRR_dom_sf"/>
</dbReference>
<dbReference type="Pfam" id="PF12937">
    <property type="entry name" value="F-box-like"/>
    <property type="match status" value="1"/>
</dbReference>
<dbReference type="SUPFAM" id="SSF81383">
    <property type="entry name" value="F-box domain"/>
    <property type="match status" value="1"/>
</dbReference>
<organism evidence="4 5">
    <name type="scientific">Nematostella vectensis</name>
    <name type="common">Starlet sea anemone</name>
    <dbReference type="NCBI Taxonomy" id="45351"/>
    <lineage>
        <taxon>Eukaryota</taxon>
        <taxon>Metazoa</taxon>
        <taxon>Cnidaria</taxon>
        <taxon>Anthozoa</taxon>
        <taxon>Hexacorallia</taxon>
        <taxon>Actiniaria</taxon>
        <taxon>Edwardsiidae</taxon>
        <taxon>Nematostella</taxon>
    </lineage>
</organism>
<evidence type="ECO:0000256" key="1">
    <source>
        <dbReference type="ARBA" id="ARBA00022786"/>
    </source>
</evidence>
<feature type="region of interest" description="Disordered" evidence="2">
    <location>
        <begin position="28"/>
        <end position="80"/>
    </location>
</feature>
<dbReference type="InterPro" id="IPR006553">
    <property type="entry name" value="Leu-rich_rpt_Cys-con_subtyp"/>
</dbReference>
<protein>
    <recommendedName>
        <fullName evidence="3">F-box domain-containing protein</fullName>
    </recommendedName>
</protein>
<dbReference type="InterPro" id="IPR047922">
    <property type="entry name" value="FBXL6_F-box"/>
</dbReference>
<evidence type="ECO:0000313" key="4">
    <source>
        <dbReference type="EMBL" id="EDO47204.1"/>
    </source>
</evidence>
<dbReference type="EMBL" id="DS469521">
    <property type="protein sequence ID" value="EDO47204.1"/>
    <property type="molecule type" value="Genomic_DNA"/>
</dbReference>
<dbReference type="FunFam" id="3.80.10.10:FF:002846">
    <property type="entry name" value="Predicted protein"/>
    <property type="match status" value="1"/>
</dbReference>
<evidence type="ECO:0000313" key="5">
    <source>
        <dbReference type="Proteomes" id="UP000001593"/>
    </source>
</evidence>
<dbReference type="GO" id="GO:0019005">
    <property type="term" value="C:SCF ubiquitin ligase complex"/>
    <property type="evidence" value="ECO:0000318"/>
    <property type="project" value="GO_Central"/>
</dbReference>
<dbReference type="eggNOG" id="KOG1947">
    <property type="taxonomic scope" value="Eukaryota"/>
</dbReference>
<dbReference type="SMART" id="SM00367">
    <property type="entry name" value="LRR_CC"/>
    <property type="match status" value="6"/>
</dbReference>
<feature type="compositionally biased region" description="Polar residues" evidence="2">
    <location>
        <begin position="57"/>
        <end position="71"/>
    </location>
</feature>
<feature type="domain" description="F-box" evidence="3">
    <location>
        <begin position="127"/>
        <end position="175"/>
    </location>
</feature>
<accession>A7RMT8</accession>
<dbReference type="HOGENOM" id="CLU_023545_1_1_1"/>
<dbReference type="InterPro" id="IPR036047">
    <property type="entry name" value="F-box-like_dom_sf"/>
</dbReference>
<feature type="compositionally biased region" description="Acidic residues" evidence="2">
    <location>
        <begin position="35"/>
        <end position="44"/>
    </location>
</feature>
<dbReference type="STRING" id="45351.A7RMT8"/>
<dbReference type="AlphaFoldDB" id="A7RMT8"/>
<dbReference type="OMA" id="INAICEQ"/>
<dbReference type="GO" id="GO:0031146">
    <property type="term" value="P:SCF-dependent proteasomal ubiquitin-dependent protein catabolic process"/>
    <property type="evidence" value="ECO:0000318"/>
    <property type="project" value="GO_Central"/>
</dbReference>
<gene>
    <name evidence="4" type="ORF">NEMVEDRAFT_v1g239446</name>
</gene>
<dbReference type="Pfam" id="PF13516">
    <property type="entry name" value="LRR_6"/>
    <property type="match status" value="3"/>
</dbReference>
<proteinExistence type="predicted"/>
<dbReference type="InterPro" id="IPR001810">
    <property type="entry name" value="F-box_dom"/>
</dbReference>
<evidence type="ECO:0000256" key="2">
    <source>
        <dbReference type="SAM" id="MobiDB-lite"/>
    </source>
</evidence>
<dbReference type="SUPFAM" id="SSF52047">
    <property type="entry name" value="RNI-like"/>
    <property type="match status" value="1"/>
</dbReference>
<reference evidence="4 5" key="1">
    <citation type="journal article" date="2007" name="Science">
        <title>Sea anemone genome reveals ancestral eumetazoan gene repertoire and genomic organization.</title>
        <authorList>
            <person name="Putnam N.H."/>
            <person name="Srivastava M."/>
            <person name="Hellsten U."/>
            <person name="Dirks B."/>
            <person name="Chapman J."/>
            <person name="Salamov A."/>
            <person name="Terry A."/>
            <person name="Shapiro H."/>
            <person name="Lindquist E."/>
            <person name="Kapitonov V.V."/>
            <person name="Jurka J."/>
            <person name="Genikhovich G."/>
            <person name="Grigoriev I.V."/>
            <person name="Lucas S.M."/>
            <person name="Steele R.E."/>
            <person name="Finnerty J.R."/>
            <person name="Technau U."/>
            <person name="Martindale M.Q."/>
            <person name="Rokhsar D.S."/>
        </authorList>
    </citation>
    <scope>NUCLEOTIDE SEQUENCE [LARGE SCALE GENOMIC DNA]</scope>
    <source>
        <strain evidence="5">CH2 X CH6</strain>
    </source>
</reference>
<dbReference type="PhylomeDB" id="A7RMT8"/>
<dbReference type="InterPro" id="IPR001611">
    <property type="entry name" value="Leu-rich_rpt"/>
</dbReference>
<dbReference type="PANTHER" id="PTHR13318">
    <property type="entry name" value="PARTNER OF PAIRED, ISOFORM B-RELATED"/>
    <property type="match status" value="1"/>
</dbReference>